<keyword evidence="3" id="KW-0808">Transferase</keyword>
<name>A0A9Q1LDH5_9SOLA</name>
<proteinExistence type="inferred from homology"/>
<comment type="similarity">
    <text evidence="2">Belongs to the glycosyltransferase 47 family.</text>
</comment>
<evidence type="ECO:0000256" key="3">
    <source>
        <dbReference type="ARBA" id="ARBA00022676"/>
    </source>
</evidence>
<dbReference type="Proteomes" id="UP001152561">
    <property type="component" value="Unassembled WGS sequence"/>
</dbReference>
<dbReference type="GO" id="GO:0000139">
    <property type="term" value="C:Golgi membrane"/>
    <property type="evidence" value="ECO:0007669"/>
    <property type="project" value="UniProtKB-SubCell"/>
</dbReference>
<dbReference type="PANTHER" id="PTHR11062:SF219">
    <property type="entry name" value="XYLOGLUCAN GALACTOSYLTRANSFERASE XLT2-LIKE"/>
    <property type="match status" value="1"/>
</dbReference>
<comment type="caution">
    <text evidence="9">The sequence shown here is derived from an EMBL/GenBank/DDBJ whole genome shotgun (WGS) entry which is preliminary data.</text>
</comment>
<keyword evidence="3" id="KW-0328">Glycosyltransferase</keyword>
<organism evidence="9 10">
    <name type="scientific">Anisodus acutangulus</name>
    <dbReference type="NCBI Taxonomy" id="402998"/>
    <lineage>
        <taxon>Eukaryota</taxon>
        <taxon>Viridiplantae</taxon>
        <taxon>Streptophyta</taxon>
        <taxon>Embryophyta</taxon>
        <taxon>Tracheophyta</taxon>
        <taxon>Spermatophyta</taxon>
        <taxon>Magnoliopsida</taxon>
        <taxon>eudicotyledons</taxon>
        <taxon>Gunneridae</taxon>
        <taxon>Pentapetalae</taxon>
        <taxon>asterids</taxon>
        <taxon>lamiids</taxon>
        <taxon>Solanales</taxon>
        <taxon>Solanaceae</taxon>
        <taxon>Solanoideae</taxon>
        <taxon>Hyoscyameae</taxon>
        <taxon>Anisodus</taxon>
    </lineage>
</organism>
<gene>
    <name evidence="9" type="ORF">K7X08_012545</name>
</gene>
<dbReference type="EMBL" id="JAJAGQ010000020">
    <property type="protein sequence ID" value="KAJ8532622.1"/>
    <property type="molecule type" value="Genomic_DNA"/>
</dbReference>
<evidence type="ECO:0000313" key="10">
    <source>
        <dbReference type="Proteomes" id="UP001152561"/>
    </source>
</evidence>
<feature type="domain" description="Exostosin GT47" evidence="8">
    <location>
        <begin position="130"/>
        <end position="470"/>
    </location>
</feature>
<protein>
    <recommendedName>
        <fullName evidence="8">Exostosin GT47 domain-containing protein</fullName>
    </recommendedName>
</protein>
<evidence type="ECO:0000256" key="6">
    <source>
        <dbReference type="SAM" id="MobiDB-lite"/>
    </source>
</evidence>
<feature type="region of interest" description="Disordered" evidence="6">
    <location>
        <begin position="55"/>
        <end position="125"/>
    </location>
</feature>
<reference evidence="10" key="1">
    <citation type="journal article" date="2023" name="Proc. Natl. Acad. Sci. U.S.A.">
        <title>Genomic and structural basis for evolution of tropane alkaloid biosynthesis.</title>
        <authorList>
            <person name="Wanga Y.-J."/>
            <person name="Taina T."/>
            <person name="Yua J.-Y."/>
            <person name="Lia J."/>
            <person name="Xua B."/>
            <person name="Chenc J."/>
            <person name="D'Auriad J.C."/>
            <person name="Huanga J.-P."/>
            <person name="Huanga S.-X."/>
        </authorList>
    </citation>
    <scope>NUCLEOTIDE SEQUENCE [LARGE SCALE GENOMIC DNA]</scope>
    <source>
        <strain evidence="10">cv. KIB-2019</strain>
    </source>
</reference>
<dbReference type="PANTHER" id="PTHR11062">
    <property type="entry name" value="EXOSTOSIN HEPARAN SULFATE GLYCOSYLTRANSFERASE -RELATED"/>
    <property type="match status" value="1"/>
</dbReference>
<dbReference type="AlphaFoldDB" id="A0A9Q1LDH5"/>
<dbReference type="OrthoDB" id="1924787at2759"/>
<comment type="subcellular location">
    <subcellularLocation>
        <location evidence="1">Golgi apparatus membrane</location>
        <topology evidence="1">Single-pass type II membrane protein</topology>
    </subcellularLocation>
</comment>
<keyword evidence="7" id="KW-0812">Transmembrane</keyword>
<keyword evidence="10" id="KW-1185">Reference proteome</keyword>
<sequence length="541" mass="63348">MLPSENSSPRRTFKKLRNSFHLIKSQVGFHHCKWFLLIILIQVTFILFLAGTSPPTTPPQHHRHNHHFQISSKPHKHNKDQSRHNIHHQKQSKDHSQNVQDSKPKKEQQKQSKNQVQKQLAKAKESHNECESGRVYVYDLPTKFNKDLLNNCHDLDPWSSRCNAVSNGGLGPKATGLESIVQENLRSAWYWTDMYSAEVIYHERILNYKCRTLNPQNATAFYIPFYAGLAIGKILWFTTAKERDRPSEHMLQWVKDQPYWNKNNGSDHFLMLGRLTWAFRRKTDDDSDWGTSFLRMPLMKNVLRLSVEKNPWDDLEVSVPYPTAFHPQFETEIKQWQDLVRSRNRSSHFCFVGAVRKKIKNDFREVLMNYCKNETGSCKVVDCSVAHCYDGAPAILEAFLDSDFCLQPKGDGFTRRSMFDCMLAGSIPVYFWEGSFKTQYEWHLPLPSEDYSVYMDHNEVRNDTSIVRKVLDKFSKEDVKRMREILIDAMPKYLYARSNQGLGSSNDAFDIAIDEVLRRFKQQREQKQILENTRNTENSIE</sequence>
<dbReference type="InterPro" id="IPR004263">
    <property type="entry name" value="Exostosin"/>
</dbReference>
<keyword evidence="4" id="KW-0735">Signal-anchor</keyword>
<feature type="transmembrane region" description="Helical" evidence="7">
    <location>
        <begin position="34"/>
        <end position="51"/>
    </location>
</feature>
<evidence type="ECO:0000256" key="2">
    <source>
        <dbReference type="ARBA" id="ARBA00010271"/>
    </source>
</evidence>
<dbReference type="InterPro" id="IPR040911">
    <property type="entry name" value="Exostosin_GT47"/>
</dbReference>
<evidence type="ECO:0000313" key="9">
    <source>
        <dbReference type="EMBL" id="KAJ8532622.1"/>
    </source>
</evidence>
<evidence type="ECO:0000256" key="5">
    <source>
        <dbReference type="ARBA" id="ARBA00023034"/>
    </source>
</evidence>
<dbReference type="GO" id="GO:0008378">
    <property type="term" value="F:galactosyltransferase activity"/>
    <property type="evidence" value="ECO:0007669"/>
    <property type="project" value="TreeGrafter"/>
</dbReference>
<feature type="compositionally biased region" description="Basic and acidic residues" evidence="6">
    <location>
        <begin position="91"/>
        <end position="110"/>
    </location>
</feature>
<dbReference type="GO" id="GO:0009969">
    <property type="term" value="P:xyloglucan biosynthetic process"/>
    <property type="evidence" value="ECO:0007669"/>
    <property type="project" value="TreeGrafter"/>
</dbReference>
<keyword evidence="7" id="KW-0472">Membrane</keyword>
<accession>A0A9Q1LDH5</accession>
<evidence type="ECO:0000256" key="1">
    <source>
        <dbReference type="ARBA" id="ARBA00004323"/>
    </source>
</evidence>
<feature type="compositionally biased region" description="Basic residues" evidence="6">
    <location>
        <begin position="60"/>
        <end position="90"/>
    </location>
</feature>
<keyword evidence="5" id="KW-0333">Golgi apparatus</keyword>
<evidence type="ECO:0000256" key="7">
    <source>
        <dbReference type="SAM" id="Phobius"/>
    </source>
</evidence>
<dbReference type="Pfam" id="PF03016">
    <property type="entry name" value="Exostosin_GT47"/>
    <property type="match status" value="1"/>
</dbReference>
<evidence type="ECO:0000256" key="4">
    <source>
        <dbReference type="ARBA" id="ARBA00022968"/>
    </source>
</evidence>
<keyword evidence="7" id="KW-1133">Transmembrane helix</keyword>
<evidence type="ECO:0000259" key="8">
    <source>
        <dbReference type="Pfam" id="PF03016"/>
    </source>
</evidence>